<accession>A0A2U1IXI9</accession>
<name>A0A2U1IXI9_SMIAN</name>
<sequence>MDVILALKAIINYNQEILSIQYKNKSYSSQLYSKSQLKLILEDEISDDDDSSLVLYSAEYANLADCELTELSEFPEISLEKLIKVPANLDTKKQLELMNLINQYKEIFVTHDSKLQGIKNSEFLLKLENNVTPISAYPR</sequence>
<evidence type="ECO:0000313" key="2">
    <source>
        <dbReference type="Proteomes" id="UP000245591"/>
    </source>
</evidence>
<gene>
    <name evidence="1" type="ORF">BB558_006502</name>
</gene>
<protein>
    <submittedName>
        <fullName evidence="1">Uncharacterized protein</fullName>
    </submittedName>
</protein>
<dbReference type="Proteomes" id="UP000245591">
    <property type="component" value="Unassembled WGS sequence"/>
</dbReference>
<proteinExistence type="predicted"/>
<organism evidence="1 2">
    <name type="scientific">Smittium angustum</name>
    <dbReference type="NCBI Taxonomy" id="133377"/>
    <lineage>
        <taxon>Eukaryota</taxon>
        <taxon>Fungi</taxon>
        <taxon>Fungi incertae sedis</taxon>
        <taxon>Zoopagomycota</taxon>
        <taxon>Kickxellomycotina</taxon>
        <taxon>Harpellomycetes</taxon>
        <taxon>Harpellales</taxon>
        <taxon>Legeriomycetaceae</taxon>
        <taxon>Smittium</taxon>
    </lineage>
</organism>
<reference evidence="1 2" key="1">
    <citation type="journal article" date="2018" name="MBio">
        <title>Comparative Genomics Reveals the Core Gene Toolbox for the Fungus-Insect Symbiosis.</title>
        <authorList>
            <person name="Wang Y."/>
            <person name="Stata M."/>
            <person name="Wang W."/>
            <person name="Stajich J.E."/>
            <person name="White M.M."/>
            <person name="Moncalvo J.M."/>
        </authorList>
    </citation>
    <scope>NUCLEOTIDE SEQUENCE [LARGE SCALE GENOMIC DNA]</scope>
    <source>
        <strain evidence="1 2">AUS-126-30</strain>
    </source>
</reference>
<comment type="caution">
    <text evidence="1">The sequence shown here is derived from an EMBL/GenBank/DDBJ whole genome shotgun (WGS) entry which is preliminary data.</text>
</comment>
<dbReference type="AlphaFoldDB" id="A0A2U1IXI9"/>
<keyword evidence="2" id="KW-1185">Reference proteome</keyword>
<dbReference type="EMBL" id="MBFU01000809">
    <property type="protein sequence ID" value="PVZ97535.1"/>
    <property type="molecule type" value="Genomic_DNA"/>
</dbReference>
<evidence type="ECO:0000313" key="1">
    <source>
        <dbReference type="EMBL" id="PVZ97535.1"/>
    </source>
</evidence>
<feature type="non-terminal residue" evidence="1">
    <location>
        <position position="139"/>
    </location>
</feature>